<feature type="compositionally biased region" description="Basic residues" evidence="1">
    <location>
        <begin position="251"/>
        <end position="265"/>
    </location>
</feature>
<dbReference type="AlphaFoldDB" id="A0A074WMJ5"/>
<evidence type="ECO:0000313" key="2">
    <source>
        <dbReference type="EMBL" id="KEQ72824.1"/>
    </source>
</evidence>
<dbReference type="Proteomes" id="UP000027730">
    <property type="component" value="Unassembled WGS sequence"/>
</dbReference>
<feature type="region of interest" description="Disordered" evidence="1">
    <location>
        <begin position="439"/>
        <end position="482"/>
    </location>
</feature>
<keyword evidence="3" id="KW-1185">Reference proteome</keyword>
<dbReference type="GeneID" id="25413619"/>
<evidence type="ECO:0000256" key="1">
    <source>
        <dbReference type="SAM" id="MobiDB-lite"/>
    </source>
</evidence>
<sequence>MCLVGRPMSVMAPESVGERRQSAASLAKKIAEWTRTMLIRRKLASIETGFGTGPPNPSQYKLIFDVVEEAYESDKTAISRVLKGVRDEAISVQLDANRRIDVKLHLYEWLANSAPASLTDNRLSHAREEVCRMIGPNFRVLKYEAAMKNNSSVYDKIKDKLPPAGSVTHVRVQRLIEALPNYSLPDGSGNQLSKNQLKKRCKFVLACIKGEPVAEPTLAQTGAAKRASDADTAAATGPGKAPPNKRTSNLKTKKSSKSAHEKQHHTATVTSSSAPAASLPAPSMPDGVTAEWIANLVARVQEDTNARFFINYPNNYQTPRDASTPTGGFNPMPSGFGSDSFTSPNMHNAPHAFNGPSPHTPHNLHNPHSQPKSTYGYGLTMPLGSGQGSFTSRDFLPMPSAFSGPPPSMQYGHDQTKPSGLHTGSFTSRDFLQLPSVNRYGYDQSKPSGLHTDSPTSPDFLQTPSLNQYGHDSTMPSGVETR</sequence>
<evidence type="ECO:0000313" key="3">
    <source>
        <dbReference type="Proteomes" id="UP000027730"/>
    </source>
</evidence>
<feature type="compositionally biased region" description="Low complexity" evidence="1">
    <location>
        <begin position="230"/>
        <end position="250"/>
    </location>
</feature>
<gene>
    <name evidence="2" type="ORF">M436DRAFT_64001</name>
</gene>
<dbReference type="RefSeq" id="XP_013427134.1">
    <property type="nucleotide sequence ID" value="XM_013571680.1"/>
</dbReference>
<organism evidence="2 3">
    <name type="scientific">Aureobasidium namibiae CBS 147.97</name>
    <dbReference type="NCBI Taxonomy" id="1043004"/>
    <lineage>
        <taxon>Eukaryota</taxon>
        <taxon>Fungi</taxon>
        <taxon>Dikarya</taxon>
        <taxon>Ascomycota</taxon>
        <taxon>Pezizomycotina</taxon>
        <taxon>Dothideomycetes</taxon>
        <taxon>Dothideomycetidae</taxon>
        <taxon>Dothideales</taxon>
        <taxon>Saccotheciaceae</taxon>
        <taxon>Aureobasidium</taxon>
    </lineage>
</organism>
<reference evidence="2 3" key="1">
    <citation type="journal article" date="2014" name="BMC Genomics">
        <title>Genome sequencing of four Aureobasidium pullulans varieties: biotechnological potential, stress tolerance, and description of new species.</title>
        <authorList>
            <person name="Gostin Ar C."/>
            <person name="Ohm R.A."/>
            <person name="Kogej T."/>
            <person name="Sonjak S."/>
            <person name="Turk M."/>
            <person name="Zajc J."/>
            <person name="Zalar P."/>
            <person name="Grube M."/>
            <person name="Sun H."/>
            <person name="Han J."/>
            <person name="Sharma A."/>
            <person name="Chiniquy J."/>
            <person name="Ngan C.Y."/>
            <person name="Lipzen A."/>
            <person name="Barry K."/>
            <person name="Grigoriev I.V."/>
            <person name="Gunde-Cimerman N."/>
        </authorList>
    </citation>
    <scope>NUCLEOTIDE SEQUENCE [LARGE SCALE GENOMIC DNA]</scope>
    <source>
        <strain evidence="2 3">CBS 147.97</strain>
    </source>
</reference>
<dbReference type="EMBL" id="KL584710">
    <property type="protein sequence ID" value="KEQ72824.1"/>
    <property type="molecule type" value="Genomic_DNA"/>
</dbReference>
<accession>A0A074WMJ5</accession>
<name>A0A074WMJ5_9PEZI</name>
<feature type="compositionally biased region" description="Low complexity" evidence="1">
    <location>
        <begin position="266"/>
        <end position="281"/>
    </location>
</feature>
<feature type="region of interest" description="Disordered" evidence="1">
    <location>
        <begin position="219"/>
        <end position="283"/>
    </location>
</feature>
<proteinExistence type="predicted"/>
<dbReference type="HOGENOM" id="CLU_566158_0_0_1"/>
<protein>
    <submittedName>
        <fullName evidence="2">Uncharacterized protein</fullName>
    </submittedName>
</protein>
<feature type="region of interest" description="Disordered" evidence="1">
    <location>
        <begin position="350"/>
        <end position="427"/>
    </location>
</feature>
<feature type="compositionally biased region" description="Polar residues" evidence="1">
    <location>
        <begin position="445"/>
        <end position="476"/>
    </location>
</feature>